<evidence type="ECO:0008006" key="4">
    <source>
        <dbReference type="Google" id="ProtNLM"/>
    </source>
</evidence>
<evidence type="ECO:0000313" key="2">
    <source>
        <dbReference type="EMBL" id="MCI2282494.1"/>
    </source>
</evidence>
<dbReference type="RefSeq" id="WP_242283258.1">
    <property type="nucleotide sequence ID" value="NZ_JAKKSL010000001.1"/>
</dbReference>
<dbReference type="Proteomes" id="UP001139646">
    <property type="component" value="Unassembled WGS sequence"/>
</dbReference>
<feature type="chain" id="PRO_5045799800" description="DnrO protein" evidence="1">
    <location>
        <begin position="25"/>
        <end position="156"/>
    </location>
</feature>
<evidence type="ECO:0000313" key="3">
    <source>
        <dbReference type="Proteomes" id="UP001139646"/>
    </source>
</evidence>
<keyword evidence="1" id="KW-0732">Signal</keyword>
<protein>
    <recommendedName>
        <fullName evidence="4">DnrO protein</fullName>
    </recommendedName>
</protein>
<name>A0ABS9WWZ4_9GAMM</name>
<dbReference type="EMBL" id="JAKKSL010000001">
    <property type="protein sequence ID" value="MCI2282494.1"/>
    <property type="molecule type" value="Genomic_DNA"/>
</dbReference>
<evidence type="ECO:0000256" key="1">
    <source>
        <dbReference type="SAM" id="SignalP"/>
    </source>
</evidence>
<gene>
    <name evidence="2" type="ORF">L3081_02630</name>
</gene>
<organism evidence="2 3">
    <name type="scientific">Colwellia maritima</name>
    <dbReference type="NCBI Taxonomy" id="2912588"/>
    <lineage>
        <taxon>Bacteria</taxon>
        <taxon>Pseudomonadati</taxon>
        <taxon>Pseudomonadota</taxon>
        <taxon>Gammaproteobacteria</taxon>
        <taxon>Alteromonadales</taxon>
        <taxon>Colwelliaceae</taxon>
        <taxon>Colwellia</taxon>
    </lineage>
</organism>
<feature type="signal peptide" evidence="1">
    <location>
        <begin position="1"/>
        <end position="24"/>
    </location>
</feature>
<reference evidence="2" key="1">
    <citation type="submission" date="2022-01" db="EMBL/GenBank/DDBJ databases">
        <title>Colwellia maritima, isolated from seawater.</title>
        <authorList>
            <person name="Kristyanto S."/>
            <person name="Jung J."/>
            <person name="Jeon C.O."/>
        </authorList>
    </citation>
    <scope>NUCLEOTIDE SEQUENCE</scope>
    <source>
        <strain evidence="2">MSW7</strain>
    </source>
</reference>
<proteinExistence type="predicted"/>
<sequence length="156" mass="17716">MKKSLLIFTLVLILSTLIHHKVIAAEHEHHHEVNEAKLSLNDGHKWPIDKSLHIGMNKIKIEIANNLSDIHHDQFSAEQYTVLATRLEAHLNFLFANCQLPPSADAQLHTLLAKVMQGVDNIKHSTNKKQGAVQIIQALRAYPVYFADTNWQSIQH</sequence>
<keyword evidence="3" id="KW-1185">Reference proteome</keyword>
<comment type="caution">
    <text evidence="2">The sequence shown here is derived from an EMBL/GenBank/DDBJ whole genome shotgun (WGS) entry which is preliminary data.</text>
</comment>
<accession>A0ABS9WWZ4</accession>